<dbReference type="AlphaFoldDB" id="A0A072PG96"/>
<dbReference type="RefSeq" id="XP_013261461.1">
    <property type="nucleotide sequence ID" value="XM_013406007.1"/>
</dbReference>
<evidence type="ECO:0000256" key="1">
    <source>
        <dbReference type="SAM" id="MobiDB-lite"/>
    </source>
</evidence>
<evidence type="ECO:0000313" key="3">
    <source>
        <dbReference type="Proteomes" id="UP000027920"/>
    </source>
</evidence>
<comment type="caution">
    <text evidence="2">The sequence shown here is derived from an EMBL/GenBank/DDBJ whole genome shotgun (WGS) entry which is preliminary data.</text>
</comment>
<dbReference type="Proteomes" id="UP000027920">
    <property type="component" value="Unassembled WGS sequence"/>
</dbReference>
<dbReference type="EMBL" id="AMGV01000003">
    <property type="protein sequence ID" value="KEF58871.1"/>
    <property type="molecule type" value="Genomic_DNA"/>
</dbReference>
<reference evidence="2 3" key="1">
    <citation type="submission" date="2013-03" db="EMBL/GenBank/DDBJ databases">
        <title>The Genome Sequence of Exophiala aquamarina CBS 119918.</title>
        <authorList>
            <consortium name="The Broad Institute Genomics Platform"/>
            <person name="Cuomo C."/>
            <person name="de Hoog S."/>
            <person name="Gorbushina A."/>
            <person name="Walker B."/>
            <person name="Young S.K."/>
            <person name="Zeng Q."/>
            <person name="Gargeya S."/>
            <person name="Fitzgerald M."/>
            <person name="Haas B."/>
            <person name="Abouelleil A."/>
            <person name="Allen A.W."/>
            <person name="Alvarado L."/>
            <person name="Arachchi H.M."/>
            <person name="Berlin A.M."/>
            <person name="Chapman S.B."/>
            <person name="Gainer-Dewar J."/>
            <person name="Goldberg J."/>
            <person name="Griggs A."/>
            <person name="Gujja S."/>
            <person name="Hansen M."/>
            <person name="Howarth C."/>
            <person name="Imamovic A."/>
            <person name="Ireland A."/>
            <person name="Larimer J."/>
            <person name="McCowan C."/>
            <person name="Murphy C."/>
            <person name="Pearson M."/>
            <person name="Poon T.W."/>
            <person name="Priest M."/>
            <person name="Roberts A."/>
            <person name="Saif S."/>
            <person name="Shea T."/>
            <person name="Sisk P."/>
            <person name="Sykes S."/>
            <person name="Wortman J."/>
            <person name="Nusbaum C."/>
            <person name="Birren B."/>
        </authorList>
    </citation>
    <scope>NUCLEOTIDE SEQUENCE [LARGE SCALE GENOMIC DNA]</scope>
    <source>
        <strain evidence="2 3">CBS 119918</strain>
    </source>
</reference>
<dbReference type="VEuPathDB" id="FungiDB:A1O9_03714"/>
<feature type="compositionally biased region" description="Low complexity" evidence="1">
    <location>
        <begin position="94"/>
        <end position="110"/>
    </location>
</feature>
<evidence type="ECO:0000313" key="2">
    <source>
        <dbReference type="EMBL" id="KEF58871.1"/>
    </source>
</evidence>
<accession>A0A072PG96</accession>
<proteinExistence type="predicted"/>
<dbReference type="GeneID" id="25278648"/>
<feature type="region of interest" description="Disordered" evidence="1">
    <location>
        <begin position="64"/>
        <end position="112"/>
    </location>
</feature>
<dbReference type="OrthoDB" id="2446291at2759"/>
<sequence>MADVYTAFDHHAAATHKRKRFLDDCDDLFSDRDIKRRSIHSLPIRTSPSRPQIATPPIYSLFSSVYQQPPTPVDTSEDESPTSPRDESHWPMKQSNSNASLSSQNSDASSTMAQLRDVGDVDMELSAPPPTEPRIRRARSNDIVPPHRDPNFLGVMDQLLRDRVPTPISSHFDSRVSDLPKVPRHQFPPLRTNLSPMLEQESWITRDGLPSPVEDQDMDSVMMIDETNDTMSGLRVSGGNDSIDATLSSPVYWTPTDGNSSPGRGRNARLHMGFLNGCEKCIQKVPGHYSHILRS</sequence>
<name>A0A072PG96_9EURO</name>
<gene>
    <name evidence="2" type="ORF">A1O9_03714</name>
</gene>
<keyword evidence="3" id="KW-1185">Reference proteome</keyword>
<protein>
    <submittedName>
        <fullName evidence="2">Uncharacterized protein</fullName>
    </submittedName>
</protein>
<organism evidence="2 3">
    <name type="scientific">Exophiala aquamarina CBS 119918</name>
    <dbReference type="NCBI Taxonomy" id="1182545"/>
    <lineage>
        <taxon>Eukaryota</taxon>
        <taxon>Fungi</taxon>
        <taxon>Dikarya</taxon>
        <taxon>Ascomycota</taxon>
        <taxon>Pezizomycotina</taxon>
        <taxon>Eurotiomycetes</taxon>
        <taxon>Chaetothyriomycetidae</taxon>
        <taxon>Chaetothyriales</taxon>
        <taxon>Herpotrichiellaceae</taxon>
        <taxon>Exophiala</taxon>
    </lineage>
</organism>
<dbReference type="HOGENOM" id="CLU_082152_0_0_1"/>